<keyword evidence="3" id="KW-1185">Reference proteome</keyword>
<feature type="transmembrane region" description="Helical" evidence="1">
    <location>
        <begin position="70"/>
        <end position="91"/>
    </location>
</feature>
<evidence type="ECO:0000313" key="2">
    <source>
        <dbReference type="EMBL" id="SHH76202.1"/>
    </source>
</evidence>
<keyword evidence="1" id="KW-0472">Membrane</keyword>
<proteinExistence type="predicted"/>
<reference evidence="2 3" key="1">
    <citation type="submission" date="2016-11" db="EMBL/GenBank/DDBJ databases">
        <authorList>
            <person name="Jaros S."/>
            <person name="Januszkiewicz K."/>
            <person name="Wedrychowicz H."/>
        </authorList>
    </citation>
    <scope>NUCLEOTIDE SEQUENCE [LARGE SCALE GENOMIC DNA]</scope>
    <source>
        <strain evidence="2 3">DSM 10068</strain>
    </source>
</reference>
<gene>
    <name evidence="2" type="ORF">SAMN02745823_00897</name>
</gene>
<dbReference type="AlphaFoldDB" id="A0A1M5VLS2"/>
<dbReference type="STRING" id="1123282.SAMN02745823_00897"/>
<dbReference type="EMBL" id="FQXV01000002">
    <property type="protein sequence ID" value="SHH76202.1"/>
    <property type="molecule type" value="Genomic_DNA"/>
</dbReference>
<protein>
    <recommendedName>
        <fullName evidence="4">Translation initiation factor 2</fullName>
    </recommendedName>
</protein>
<accession>A0A1M5VLS2</accession>
<sequence length="92" mass="10216">MEVVKGVSRRVIVIKSPDRHLFEEAIFIVKEEALRGGGVTGDEIIKQAQEVADNYVRYHIKKRRLPRLPAPAFAAFGAAATALAWVLALYVL</sequence>
<dbReference type="Proteomes" id="UP000183995">
    <property type="component" value="Unassembled WGS sequence"/>
</dbReference>
<keyword evidence="1" id="KW-1133">Transmembrane helix</keyword>
<name>A0A1M5VLS2_9FIRM</name>
<evidence type="ECO:0000256" key="1">
    <source>
        <dbReference type="SAM" id="Phobius"/>
    </source>
</evidence>
<organism evidence="2 3">
    <name type="scientific">Sporobacter termitidis DSM 10068</name>
    <dbReference type="NCBI Taxonomy" id="1123282"/>
    <lineage>
        <taxon>Bacteria</taxon>
        <taxon>Bacillati</taxon>
        <taxon>Bacillota</taxon>
        <taxon>Clostridia</taxon>
        <taxon>Eubacteriales</taxon>
        <taxon>Oscillospiraceae</taxon>
        <taxon>Sporobacter</taxon>
    </lineage>
</organism>
<evidence type="ECO:0008006" key="4">
    <source>
        <dbReference type="Google" id="ProtNLM"/>
    </source>
</evidence>
<evidence type="ECO:0000313" key="3">
    <source>
        <dbReference type="Proteomes" id="UP000183995"/>
    </source>
</evidence>
<keyword evidence="1" id="KW-0812">Transmembrane</keyword>